<dbReference type="Proteomes" id="UP000001077">
    <property type="component" value="Unassembled WGS sequence"/>
</dbReference>
<evidence type="ECO:0000313" key="3">
    <source>
        <dbReference type="Proteomes" id="UP000001077"/>
    </source>
</evidence>
<keyword evidence="1" id="KW-0812">Transmembrane</keyword>
<reference evidence="2 3" key="1">
    <citation type="submission" date="2012-03" db="EMBL/GenBank/DDBJ databases">
        <title>The Genome Sequence of Bartonella rattimassiliensis 15908.</title>
        <authorList>
            <consortium name="The Broad Institute Genome Sequencing Platform"/>
            <consortium name="The Broad Institute Genome Sequencing Center for Infectious Disease"/>
            <person name="Feldgarden M."/>
            <person name="Kirby J."/>
            <person name="Kosoy M."/>
            <person name="Birtles R."/>
            <person name="Probert W.S."/>
            <person name="Chiaraviglio L."/>
            <person name="Young S.K."/>
            <person name="Zeng Q."/>
            <person name="Gargeya S."/>
            <person name="Fitzgerald M."/>
            <person name="Haas B."/>
            <person name="Abouelleil A."/>
            <person name="Alvarado L."/>
            <person name="Arachchi H.M."/>
            <person name="Berlin A."/>
            <person name="Chapman S.B."/>
            <person name="Gearin G."/>
            <person name="Goldberg J."/>
            <person name="Griggs A."/>
            <person name="Gujja S."/>
            <person name="Hansen M."/>
            <person name="Heiman D."/>
            <person name="Howarth C."/>
            <person name="Larimer J."/>
            <person name="Lui A."/>
            <person name="MacDonald P.J.P."/>
            <person name="McCowen C."/>
            <person name="Montmayeur A."/>
            <person name="Murphy C."/>
            <person name="Neiman D."/>
            <person name="Pearson M."/>
            <person name="Priest M."/>
            <person name="Roberts A."/>
            <person name="Saif S."/>
            <person name="Shea T."/>
            <person name="Sisk P."/>
            <person name="Stolte C."/>
            <person name="Sykes S."/>
            <person name="Wortman J."/>
            <person name="Nusbaum C."/>
            <person name="Birren B."/>
        </authorList>
    </citation>
    <scope>NUCLEOTIDE SEQUENCE [LARGE SCALE GENOMIC DNA]</scope>
    <source>
        <strain evidence="2 3">15908</strain>
    </source>
</reference>
<dbReference type="HOGENOM" id="CLU_2697109_0_0_5"/>
<feature type="transmembrane region" description="Helical" evidence="1">
    <location>
        <begin position="39"/>
        <end position="66"/>
    </location>
</feature>
<sequence>MPLVKRLRKSNGINLFGVMTLIYDFDQILGSLLTSLMQFGSYIVIFSVICGAVALFIAAGIGYHCLCKKMVDI</sequence>
<dbReference type="eggNOG" id="COG2814">
    <property type="taxonomic scope" value="Bacteria"/>
</dbReference>
<keyword evidence="1" id="KW-0472">Membrane</keyword>
<dbReference type="AlphaFoldDB" id="J0ZGK3"/>
<protein>
    <submittedName>
        <fullName evidence="2">Uncharacterized protein</fullName>
    </submittedName>
</protein>
<dbReference type="EMBL" id="AILY01000008">
    <property type="protein sequence ID" value="EJF87253.1"/>
    <property type="molecule type" value="Genomic_DNA"/>
</dbReference>
<gene>
    <name evidence="2" type="ORF">MCY_00377</name>
</gene>
<keyword evidence="1" id="KW-1133">Transmembrane helix</keyword>
<organism evidence="2 3">
    <name type="scientific">Bartonella rattimassiliensis 15908</name>
    <dbReference type="NCBI Taxonomy" id="1094556"/>
    <lineage>
        <taxon>Bacteria</taxon>
        <taxon>Pseudomonadati</taxon>
        <taxon>Pseudomonadota</taxon>
        <taxon>Alphaproteobacteria</taxon>
        <taxon>Hyphomicrobiales</taxon>
        <taxon>Bartonellaceae</taxon>
        <taxon>Bartonella</taxon>
    </lineage>
</organism>
<name>J0ZGK3_9HYPH</name>
<accession>J0ZGK3</accession>
<evidence type="ECO:0000313" key="2">
    <source>
        <dbReference type="EMBL" id="EJF87253.1"/>
    </source>
</evidence>
<dbReference type="PATRIC" id="fig|1094556.3.peg.465"/>
<proteinExistence type="predicted"/>
<keyword evidence="3" id="KW-1185">Reference proteome</keyword>
<feature type="transmembrane region" description="Helical" evidence="1">
    <location>
        <begin position="12"/>
        <end position="33"/>
    </location>
</feature>
<comment type="caution">
    <text evidence="2">The sequence shown here is derived from an EMBL/GenBank/DDBJ whole genome shotgun (WGS) entry which is preliminary data.</text>
</comment>
<dbReference type="STRING" id="1094556.MCY_00377"/>
<evidence type="ECO:0000256" key="1">
    <source>
        <dbReference type="SAM" id="Phobius"/>
    </source>
</evidence>